<dbReference type="EnsemblMetazoa" id="GAUT013006-RA">
    <property type="protein sequence ID" value="GAUT013006-PA"/>
    <property type="gene ID" value="GAUT013006"/>
</dbReference>
<keyword evidence="2 4" id="KW-0863">Zinc-finger</keyword>
<evidence type="ECO:0000256" key="4">
    <source>
        <dbReference type="PROSITE-ProRule" id="PRU00175"/>
    </source>
</evidence>
<dbReference type="GO" id="GO:0016567">
    <property type="term" value="P:protein ubiquitination"/>
    <property type="evidence" value="ECO:0007669"/>
    <property type="project" value="TreeGrafter"/>
</dbReference>
<dbReference type="InterPro" id="IPR013083">
    <property type="entry name" value="Znf_RING/FYVE/PHD"/>
</dbReference>
<sequence>MACAVICSICTDPFHSLDSVACTTCGHIFHDVCIRNWMERSNLCPICRSYCSNIKKVYLNFDGNIDGEVRNNDLKFKLQQTENNLKALLDKITEMDKQYRELQKEYNLSESNFLNLHKQYTELDESNKNMNAWLTEVHDVPSQMCEKSVYGQKASTKIKDNIALPSTFEAVNKRFPEVSSNINLFDSSLAVASTSGVNIMRPNNIFSLSPTETTKASTPYPFNFGHLSSFHKQHTNPQIASGFLNPISAENETHSNNAFVSSQSSPYALAKNTHLTVTASSTIGITTSASSCRSLAKPNQCFTVWNVPFPFFQENRESTSKERTVSFESSEKNETASIFAASNLSHMNSITINSQKNPFEATDSTRTNMTNNENLSNSIFRFGCSPNSATSDPTLDVKSTTNPTTLSNCNTVAASTPTANTTNSAIYSNSMCVDSESGPSHRMRDAPALEKTVIASPSDSSVIASSTINNNIFVFGDEENTRNISENPTASSGSFAFFGQAKDPTGSTLPNALPNFADYFAKLKISSNKFNNSNARRVKKAISKR</sequence>
<keyword evidence="8" id="KW-1185">Reference proteome</keyword>
<dbReference type="Gene3D" id="3.30.40.10">
    <property type="entry name" value="Zinc/RING finger domain, C3HC4 (zinc finger)"/>
    <property type="match status" value="1"/>
</dbReference>
<dbReference type="PROSITE" id="PS50089">
    <property type="entry name" value="ZF_RING_2"/>
    <property type="match status" value="1"/>
</dbReference>
<dbReference type="GO" id="GO:0061630">
    <property type="term" value="F:ubiquitin protein ligase activity"/>
    <property type="evidence" value="ECO:0007669"/>
    <property type="project" value="TreeGrafter"/>
</dbReference>
<evidence type="ECO:0000256" key="5">
    <source>
        <dbReference type="SAM" id="Coils"/>
    </source>
</evidence>
<feature type="domain" description="RING-type" evidence="6">
    <location>
        <begin position="7"/>
        <end position="48"/>
    </location>
</feature>
<dbReference type="CDD" id="cd16448">
    <property type="entry name" value="RING-H2"/>
    <property type="match status" value="1"/>
</dbReference>
<organism evidence="7 8">
    <name type="scientific">Glossina austeni</name>
    <name type="common">Savannah tsetse fly</name>
    <dbReference type="NCBI Taxonomy" id="7395"/>
    <lineage>
        <taxon>Eukaryota</taxon>
        <taxon>Metazoa</taxon>
        <taxon>Ecdysozoa</taxon>
        <taxon>Arthropoda</taxon>
        <taxon>Hexapoda</taxon>
        <taxon>Insecta</taxon>
        <taxon>Pterygota</taxon>
        <taxon>Neoptera</taxon>
        <taxon>Endopterygota</taxon>
        <taxon>Diptera</taxon>
        <taxon>Brachycera</taxon>
        <taxon>Muscomorpha</taxon>
        <taxon>Hippoboscoidea</taxon>
        <taxon>Glossinidae</taxon>
        <taxon>Glossina</taxon>
    </lineage>
</organism>
<dbReference type="GO" id="GO:0008270">
    <property type="term" value="F:zinc ion binding"/>
    <property type="evidence" value="ECO:0007669"/>
    <property type="project" value="UniProtKB-KW"/>
</dbReference>
<evidence type="ECO:0000256" key="2">
    <source>
        <dbReference type="ARBA" id="ARBA00022771"/>
    </source>
</evidence>
<proteinExistence type="predicted"/>
<dbReference type="SMART" id="SM00184">
    <property type="entry name" value="RING"/>
    <property type="match status" value="1"/>
</dbReference>
<dbReference type="Pfam" id="PF13639">
    <property type="entry name" value="zf-RING_2"/>
    <property type="match status" value="1"/>
</dbReference>
<evidence type="ECO:0000259" key="6">
    <source>
        <dbReference type="PROSITE" id="PS50089"/>
    </source>
</evidence>
<dbReference type="InterPro" id="IPR001841">
    <property type="entry name" value="Znf_RING"/>
</dbReference>
<dbReference type="PANTHER" id="PTHR45969">
    <property type="entry name" value="RING ZINC FINGER PROTEIN-RELATED"/>
    <property type="match status" value="1"/>
</dbReference>
<evidence type="ECO:0000256" key="1">
    <source>
        <dbReference type="ARBA" id="ARBA00022723"/>
    </source>
</evidence>
<accession>A0A1A9URG3</accession>
<dbReference type="Proteomes" id="UP000078200">
    <property type="component" value="Unassembled WGS sequence"/>
</dbReference>
<keyword evidence="5" id="KW-0175">Coiled coil</keyword>
<evidence type="ECO:0000313" key="7">
    <source>
        <dbReference type="EnsemblMetazoa" id="GAUT013006-PA"/>
    </source>
</evidence>
<keyword evidence="3" id="KW-0862">Zinc</keyword>
<dbReference type="VEuPathDB" id="VectorBase:GAUT013006"/>
<reference evidence="7" key="1">
    <citation type="submission" date="2020-05" db="UniProtKB">
        <authorList>
            <consortium name="EnsemblMetazoa"/>
        </authorList>
    </citation>
    <scope>IDENTIFICATION</scope>
    <source>
        <strain evidence="7">TTRI</strain>
    </source>
</reference>
<dbReference type="PANTHER" id="PTHR45969:SF69">
    <property type="entry name" value="FINGER DOMAIN PROTEIN, PUTATIVE (AFU_ORTHOLOGUE AFUA_3G12190)-RELATED"/>
    <property type="match status" value="1"/>
</dbReference>
<protein>
    <recommendedName>
        <fullName evidence="6">RING-type domain-containing protein</fullName>
    </recommendedName>
</protein>
<dbReference type="SUPFAM" id="SSF57850">
    <property type="entry name" value="RING/U-box"/>
    <property type="match status" value="1"/>
</dbReference>
<dbReference type="STRING" id="7395.A0A1A9URG3"/>
<evidence type="ECO:0000313" key="8">
    <source>
        <dbReference type="Proteomes" id="UP000078200"/>
    </source>
</evidence>
<keyword evidence="1" id="KW-0479">Metal-binding</keyword>
<feature type="coiled-coil region" evidence="5">
    <location>
        <begin position="71"/>
        <end position="112"/>
    </location>
</feature>
<dbReference type="AlphaFoldDB" id="A0A1A9URG3"/>
<evidence type="ECO:0000256" key="3">
    <source>
        <dbReference type="ARBA" id="ARBA00022833"/>
    </source>
</evidence>
<name>A0A1A9URG3_GLOAU</name>